<dbReference type="EMBL" id="PDNB01000023">
    <property type="protein sequence ID" value="PGH15674.1"/>
    <property type="molecule type" value="Genomic_DNA"/>
</dbReference>
<feature type="compositionally biased region" description="Polar residues" evidence="1">
    <location>
        <begin position="131"/>
        <end position="141"/>
    </location>
</feature>
<feature type="compositionally biased region" description="Basic and acidic residues" evidence="1">
    <location>
        <begin position="143"/>
        <end position="154"/>
    </location>
</feature>
<evidence type="ECO:0000313" key="3">
    <source>
        <dbReference type="Proteomes" id="UP000223968"/>
    </source>
</evidence>
<keyword evidence="3" id="KW-1185">Reference proteome</keyword>
<evidence type="ECO:0000313" key="2">
    <source>
        <dbReference type="EMBL" id="PGH15674.1"/>
    </source>
</evidence>
<feature type="region of interest" description="Disordered" evidence="1">
    <location>
        <begin position="1"/>
        <end position="180"/>
    </location>
</feature>
<dbReference type="Proteomes" id="UP000223968">
    <property type="component" value="Unassembled WGS sequence"/>
</dbReference>
<organism evidence="2 3">
    <name type="scientific">Helicocarpus griseus UAMH5409</name>
    <dbReference type="NCBI Taxonomy" id="1447875"/>
    <lineage>
        <taxon>Eukaryota</taxon>
        <taxon>Fungi</taxon>
        <taxon>Dikarya</taxon>
        <taxon>Ascomycota</taxon>
        <taxon>Pezizomycotina</taxon>
        <taxon>Eurotiomycetes</taxon>
        <taxon>Eurotiomycetidae</taxon>
        <taxon>Onygenales</taxon>
        <taxon>Ajellomycetaceae</taxon>
        <taxon>Helicocarpus</taxon>
    </lineage>
</organism>
<evidence type="ECO:0000256" key="1">
    <source>
        <dbReference type="SAM" id="MobiDB-lite"/>
    </source>
</evidence>
<accession>A0A2B7XV74</accession>
<feature type="compositionally biased region" description="Basic and acidic residues" evidence="1">
    <location>
        <begin position="168"/>
        <end position="180"/>
    </location>
</feature>
<reference evidence="2 3" key="1">
    <citation type="submission" date="2017-10" db="EMBL/GenBank/DDBJ databases">
        <title>Comparative genomics in systemic dimorphic fungi from Ajellomycetaceae.</title>
        <authorList>
            <person name="Munoz J.F."/>
            <person name="Mcewen J.G."/>
            <person name="Clay O.K."/>
            <person name="Cuomo C.A."/>
        </authorList>
    </citation>
    <scope>NUCLEOTIDE SEQUENCE [LARGE SCALE GENOMIC DNA]</scope>
    <source>
        <strain evidence="2 3">UAMH5409</strain>
    </source>
</reference>
<comment type="caution">
    <text evidence="2">The sequence shown here is derived from an EMBL/GenBank/DDBJ whole genome shotgun (WGS) entry which is preliminary data.</text>
</comment>
<feature type="compositionally biased region" description="Basic and acidic residues" evidence="1">
    <location>
        <begin position="1"/>
        <end position="15"/>
    </location>
</feature>
<dbReference type="AlphaFoldDB" id="A0A2B7XV74"/>
<dbReference type="OrthoDB" id="4158609at2759"/>
<sequence>MSDRRGSRPSDRPEHPPVWVRGGPASYYRPRIVSTPSETLRRASTTSSISSSPDSTAGEPLSPPPSPATSSPPSGSFSSPFPSITTTMSQQSGQSQSGRASSFSPQTLPPFGTSPVPEGPTAPSPRRSASMGGSSLFSRLSSQKRESVDAEMAARRAQWLEQNPNAGPERRRLFSNWWDR</sequence>
<feature type="compositionally biased region" description="Low complexity" evidence="1">
    <location>
        <begin position="44"/>
        <end position="56"/>
    </location>
</feature>
<name>A0A2B7XV74_9EURO</name>
<protein>
    <submittedName>
        <fullName evidence="2">Uncharacterized protein</fullName>
    </submittedName>
</protein>
<gene>
    <name evidence="2" type="ORF">AJ79_02268</name>
</gene>
<proteinExistence type="predicted"/>
<feature type="compositionally biased region" description="Low complexity" evidence="1">
    <location>
        <begin position="68"/>
        <end position="106"/>
    </location>
</feature>